<keyword evidence="1" id="KW-1188">Viral release from host cell</keyword>
<name>A0ABV6V9V2_9ACTN</name>
<feature type="domain" description="Prohead serine protease" evidence="4">
    <location>
        <begin position="33"/>
        <end position="178"/>
    </location>
</feature>
<dbReference type="EMBL" id="JBHEZX010000005">
    <property type="protein sequence ID" value="MFC1410504.1"/>
    <property type="molecule type" value="Genomic_DNA"/>
</dbReference>
<evidence type="ECO:0000259" key="4">
    <source>
        <dbReference type="Pfam" id="PF04586"/>
    </source>
</evidence>
<sequence length="298" mass="32796">MDLSARAARPTEIQKRQMPFRDVQLRAAPNGTGKDMLTFTGYACVTEVGYEMQDWLGPYTEVVRGGAFAKTLSEGADVPFLLNHSGMTLARTKSGTMELSEDTTGLHVEAQLSAANSIVRDIQDAMAREDLDEMSFAFWVTRQQWSPDWDQRDILEVNLNKGDVSLVNFGANPNTAGSQLNSRDLAAHLDRLPPEERREVFDRLAAEFNRPPVDLTSPAQARAWAKERFAELRDGAQLSDATMASLQDVLDLVAAADTAVDEAQVVLSDLMDVPNPDDPQENGADLGLYRARAQLLAL</sequence>
<dbReference type="InterPro" id="IPR006433">
    <property type="entry name" value="Prohead_protease"/>
</dbReference>
<organism evidence="5 6">
    <name type="scientific">Streptacidiphilus alkalitolerans</name>
    <dbReference type="NCBI Taxonomy" id="3342712"/>
    <lineage>
        <taxon>Bacteria</taxon>
        <taxon>Bacillati</taxon>
        <taxon>Actinomycetota</taxon>
        <taxon>Actinomycetes</taxon>
        <taxon>Kitasatosporales</taxon>
        <taxon>Streptomycetaceae</taxon>
        <taxon>Streptacidiphilus</taxon>
    </lineage>
</organism>
<evidence type="ECO:0000256" key="2">
    <source>
        <dbReference type="ARBA" id="ARBA00022670"/>
    </source>
</evidence>
<evidence type="ECO:0000313" key="5">
    <source>
        <dbReference type="EMBL" id="MFC1410504.1"/>
    </source>
</evidence>
<keyword evidence="6" id="KW-1185">Reference proteome</keyword>
<dbReference type="Proteomes" id="UP001592582">
    <property type="component" value="Unassembled WGS sequence"/>
</dbReference>
<dbReference type="InterPro" id="IPR054613">
    <property type="entry name" value="Peptidase_S78_dom"/>
</dbReference>
<gene>
    <name evidence="5" type="ORF">ACEZDG_14645</name>
</gene>
<comment type="caution">
    <text evidence="5">The sequence shown here is derived from an EMBL/GenBank/DDBJ whole genome shotgun (WGS) entry which is preliminary data.</text>
</comment>
<dbReference type="RefSeq" id="WP_380508261.1">
    <property type="nucleotide sequence ID" value="NZ_JBHEZX010000005.1"/>
</dbReference>
<keyword evidence="3" id="KW-0378">Hydrolase</keyword>
<reference evidence="5 6" key="1">
    <citation type="submission" date="2024-09" db="EMBL/GenBank/DDBJ databases">
        <authorList>
            <person name="Lee S.D."/>
        </authorList>
    </citation>
    <scope>NUCLEOTIDE SEQUENCE [LARGE SCALE GENOMIC DNA]</scope>
    <source>
        <strain evidence="5 6">N1-1</strain>
    </source>
</reference>
<dbReference type="GO" id="GO:0006508">
    <property type="term" value="P:proteolysis"/>
    <property type="evidence" value="ECO:0007669"/>
    <property type="project" value="UniProtKB-KW"/>
</dbReference>
<evidence type="ECO:0000256" key="3">
    <source>
        <dbReference type="ARBA" id="ARBA00022801"/>
    </source>
</evidence>
<dbReference type="NCBIfam" id="TIGR01543">
    <property type="entry name" value="proheadase_HK97"/>
    <property type="match status" value="1"/>
</dbReference>
<accession>A0ABV6V9V2</accession>
<evidence type="ECO:0000313" key="6">
    <source>
        <dbReference type="Proteomes" id="UP001592582"/>
    </source>
</evidence>
<evidence type="ECO:0000256" key="1">
    <source>
        <dbReference type="ARBA" id="ARBA00022612"/>
    </source>
</evidence>
<keyword evidence="2 5" id="KW-0645">Protease</keyword>
<protein>
    <submittedName>
        <fullName evidence="5">HK97 family phage prohead protease</fullName>
    </submittedName>
</protein>
<dbReference type="Pfam" id="PF04586">
    <property type="entry name" value="Peptidase_S78"/>
    <property type="match status" value="1"/>
</dbReference>
<dbReference type="GO" id="GO:0008233">
    <property type="term" value="F:peptidase activity"/>
    <property type="evidence" value="ECO:0007669"/>
    <property type="project" value="UniProtKB-KW"/>
</dbReference>
<proteinExistence type="predicted"/>